<comment type="caution">
    <text evidence="2">The sequence shown here is derived from an EMBL/GenBank/DDBJ whole genome shotgun (WGS) entry which is preliminary data.</text>
</comment>
<dbReference type="SUPFAM" id="SSF52980">
    <property type="entry name" value="Restriction endonuclease-like"/>
    <property type="match status" value="1"/>
</dbReference>
<name>A0ABV0JEY5_9CYAN</name>
<dbReference type="Gene3D" id="3.90.1570.10">
    <property type="entry name" value="tt1808, chain A"/>
    <property type="match status" value="1"/>
</dbReference>
<dbReference type="Pfam" id="PF05685">
    <property type="entry name" value="Uma2"/>
    <property type="match status" value="1"/>
</dbReference>
<dbReference type="EMBL" id="JAMPKM010000025">
    <property type="protein sequence ID" value="MEP0820327.1"/>
    <property type="molecule type" value="Genomic_DNA"/>
</dbReference>
<dbReference type="GO" id="GO:0004519">
    <property type="term" value="F:endonuclease activity"/>
    <property type="evidence" value="ECO:0007669"/>
    <property type="project" value="UniProtKB-KW"/>
</dbReference>
<organism evidence="2 3">
    <name type="scientific">Trichocoleus desertorum GB2-A4</name>
    <dbReference type="NCBI Taxonomy" id="2933944"/>
    <lineage>
        <taxon>Bacteria</taxon>
        <taxon>Bacillati</taxon>
        <taxon>Cyanobacteriota</taxon>
        <taxon>Cyanophyceae</taxon>
        <taxon>Leptolyngbyales</taxon>
        <taxon>Trichocoleusaceae</taxon>
        <taxon>Trichocoleus</taxon>
    </lineage>
</organism>
<dbReference type="PANTHER" id="PTHR34107">
    <property type="entry name" value="SLL0198 PROTEIN-RELATED"/>
    <property type="match status" value="1"/>
</dbReference>
<dbReference type="InterPro" id="IPR011335">
    <property type="entry name" value="Restrct_endonuc-II-like"/>
</dbReference>
<evidence type="ECO:0000259" key="1">
    <source>
        <dbReference type="Pfam" id="PF05685"/>
    </source>
</evidence>
<keyword evidence="2" id="KW-0255">Endonuclease</keyword>
<keyword evidence="3" id="KW-1185">Reference proteome</keyword>
<evidence type="ECO:0000313" key="3">
    <source>
        <dbReference type="Proteomes" id="UP001464891"/>
    </source>
</evidence>
<protein>
    <submittedName>
        <fullName evidence="2">Uma2 family endonuclease</fullName>
    </submittedName>
</protein>
<proteinExistence type="predicted"/>
<dbReference type="InterPro" id="IPR012296">
    <property type="entry name" value="Nuclease_put_TT1808"/>
</dbReference>
<feature type="domain" description="Putative restriction endonuclease" evidence="1">
    <location>
        <begin position="11"/>
        <end position="194"/>
    </location>
</feature>
<keyword evidence="2" id="KW-0378">Hydrolase</keyword>
<keyword evidence="2" id="KW-0540">Nuclease</keyword>
<evidence type="ECO:0000313" key="2">
    <source>
        <dbReference type="EMBL" id="MEP0820327.1"/>
    </source>
</evidence>
<gene>
    <name evidence="2" type="ORF">NC998_24820</name>
</gene>
<dbReference type="PANTHER" id="PTHR34107:SF2">
    <property type="entry name" value="SLL0888 PROTEIN"/>
    <property type="match status" value="1"/>
</dbReference>
<dbReference type="CDD" id="cd06260">
    <property type="entry name" value="DUF820-like"/>
    <property type="match status" value="1"/>
</dbReference>
<dbReference type="InterPro" id="IPR008538">
    <property type="entry name" value="Uma2"/>
</dbReference>
<reference evidence="2 3" key="1">
    <citation type="submission" date="2022-04" db="EMBL/GenBank/DDBJ databases">
        <title>Positive selection, recombination, and allopatry shape intraspecific diversity of widespread and dominant cyanobacteria.</title>
        <authorList>
            <person name="Wei J."/>
            <person name="Shu W."/>
            <person name="Hu C."/>
        </authorList>
    </citation>
    <scope>NUCLEOTIDE SEQUENCE [LARGE SCALE GENOMIC DNA]</scope>
    <source>
        <strain evidence="2 3">GB2-A4</strain>
    </source>
</reference>
<sequence>MVQALPSLLSFEEFLDWCPEPGRYELIDGVVVELNPTGTHEKLAGFVVAELNFEIRQQRLPCFIPRTCTVKPFTDRAGYLPDVVVLDEQAVKDDPLWEKRSTITIGRSARLVVEVASTNWRDDYGRKLTDYEEMGIPEYWIIDYLALGASRYIGSPKQPTISVCCLLDGEYQVTRFTGNDRIVSQAFPELQITANQVIEAAR</sequence>
<dbReference type="Proteomes" id="UP001464891">
    <property type="component" value="Unassembled WGS sequence"/>
</dbReference>
<accession>A0ABV0JEY5</accession>